<dbReference type="CDD" id="cd06173">
    <property type="entry name" value="MFS_MefA_like"/>
    <property type="match status" value="1"/>
</dbReference>
<accession>A0ABS9SZB3</accession>
<reference evidence="9" key="1">
    <citation type="submission" date="2022-03" db="EMBL/GenBank/DDBJ databases">
        <authorList>
            <person name="Santos J.D.N."/>
            <person name="Kallscheuer N."/>
            <person name="Jogler C."/>
            <person name="Lage O.M."/>
        </authorList>
    </citation>
    <scope>NUCLEOTIDE SEQUENCE</scope>
    <source>
        <strain evidence="9">M600PL45_2</strain>
    </source>
</reference>
<evidence type="ECO:0000256" key="2">
    <source>
        <dbReference type="ARBA" id="ARBA00022475"/>
    </source>
</evidence>
<keyword evidence="4 7" id="KW-1133">Transmembrane helix</keyword>
<feature type="transmembrane region" description="Helical" evidence="7">
    <location>
        <begin position="295"/>
        <end position="318"/>
    </location>
</feature>
<proteinExistence type="predicted"/>
<comment type="caution">
    <text evidence="9">The sequence shown here is derived from an EMBL/GenBank/DDBJ whole genome shotgun (WGS) entry which is preliminary data.</text>
</comment>
<evidence type="ECO:0000256" key="1">
    <source>
        <dbReference type="ARBA" id="ARBA00004651"/>
    </source>
</evidence>
<feature type="transmembrane region" description="Helical" evidence="7">
    <location>
        <begin position="94"/>
        <end position="115"/>
    </location>
</feature>
<organism evidence="9 10">
    <name type="scientific">Streptomyces marispadix</name>
    <dbReference type="NCBI Taxonomy" id="2922868"/>
    <lineage>
        <taxon>Bacteria</taxon>
        <taxon>Bacillati</taxon>
        <taxon>Actinomycetota</taxon>
        <taxon>Actinomycetes</taxon>
        <taxon>Kitasatosporales</taxon>
        <taxon>Streptomycetaceae</taxon>
        <taxon>Streptomyces</taxon>
    </lineage>
</organism>
<reference evidence="9" key="2">
    <citation type="journal article" date="2023" name="Int. J. Syst. Evol. Microbiol.">
        <title>Streptomyces marispadix sp. nov., isolated from marine beach sediment of the Northern Coast of Portugal.</title>
        <authorList>
            <person name="dos Santos J.D.N."/>
            <person name="Vitorino I.R."/>
            <person name="Kallscheuer N."/>
            <person name="Srivastava A."/>
            <person name="Krautwurst S."/>
            <person name="Marz M."/>
            <person name="Jogler C."/>
            <person name="Lobo Da Cunha A."/>
            <person name="Catita J."/>
            <person name="Goncalves H."/>
            <person name="Gonzalez I."/>
            <person name="Reyes F."/>
            <person name="Lage O.M."/>
        </authorList>
    </citation>
    <scope>NUCLEOTIDE SEQUENCE</scope>
    <source>
        <strain evidence="9">M600PL45_2</strain>
    </source>
</reference>
<feature type="transmembrane region" description="Helical" evidence="7">
    <location>
        <begin position="330"/>
        <end position="352"/>
    </location>
</feature>
<dbReference type="InterPro" id="IPR036259">
    <property type="entry name" value="MFS_trans_sf"/>
</dbReference>
<feature type="region of interest" description="Disordered" evidence="6">
    <location>
        <begin position="1"/>
        <end position="46"/>
    </location>
</feature>
<dbReference type="PANTHER" id="PTHR23513:SF6">
    <property type="entry name" value="MAJOR FACILITATOR SUPERFAMILY ASSOCIATED DOMAIN-CONTAINING PROTEIN"/>
    <property type="match status" value="1"/>
</dbReference>
<dbReference type="SUPFAM" id="SSF103473">
    <property type="entry name" value="MFS general substrate transporter"/>
    <property type="match status" value="1"/>
</dbReference>
<evidence type="ECO:0000313" key="10">
    <source>
        <dbReference type="Proteomes" id="UP001166784"/>
    </source>
</evidence>
<dbReference type="InterPro" id="IPR011701">
    <property type="entry name" value="MFS"/>
</dbReference>
<evidence type="ECO:0000256" key="3">
    <source>
        <dbReference type="ARBA" id="ARBA00022692"/>
    </source>
</evidence>
<feature type="transmembrane region" description="Helical" evidence="7">
    <location>
        <begin position="424"/>
        <end position="444"/>
    </location>
</feature>
<evidence type="ECO:0000259" key="8">
    <source>
        <dbReference type="PROSITE" id="PS50850"/>
    </source>
</evidence>
<feature type="transmembrane region" description="Helical" evidence="7">
    <location>
        <begin position="268"/>
        <end position="289"/>
    </location>
</feature>
<keyword evidence="5 7" id="KW-0472">Membrane</keyword>
<dbReference type="EMBL" id="JAKWJU010000002">
    <property type="protein sequence ID" value="MCH6161604.1"/>
    <property type="molecule type" value="Genomic_DNA"/>
</dbReference>
<keyword evidence="2" id="KW-1003">Cell membrane</keyword>
<feature type="domain" description="Major facilitator superfamily (MFS) profile" evidence="8">
    <location>
        <begin position="51"/>
        <end position="450"/>
    </location>
</feature>
<keyword evidence="10" id="KW-1185">Reference proteome</keyword>
<comment type="subcellular location">
    <subcellularLocation>
        <location evidence="1">Cell membrane</location>
        <topology evidence="1">Multi-pass membrane protein</topology>
    </subcellularLocation>
</comment>
<dbReference type="PANTHER" id="PTHR23513">
    <property type="entry name" value="INTEGRAL MEMBRANE EFFLUX PROTEIN-RELATED"/>
    <property type="match status" value="1"/>
</dbReference>
<sequence>MPSPAEPDTPPPAPAPQGPDAPVLPGADSAPPGAAGAPGDDAATSRTARRELAATGFFRLWTGESASLVGSQVTLFALPLVAVLVLDASAWEMGLLGAAGSLAVLLFGPSIGAWVDRMDRRSAMQTANVLRCLLLLLVPAAYLLDALHLWLLLLVAFAVGGLSLLFDTAMAGYVPALVGRRLVAANSWMQSTVSVSDTAGPGLAGALVQVLGAPLAILADAASYLVSMTALQRLPKAPPGEAEEEQTHFRAVAAGFLLVLRDRVQRPMMLAATHFNLFTAMFFAVYMLYLIKVLGFSPLAVGLLNVAGGLTGLLGAWISSRVAERFGYGTVLTVVYAIPGVAALLVPAAQLFDGPLPAVLVGASTALWSFSVTVNLILSETIKQALVPSGMLGRVTSVIRVTSWGVEPVGSLLGGAIASSALGLRYTLVLAGAGVFTSMFWTLFSRVRSLRVLPEEPVGDLAVEQGEEQRESYGLAKER</sequence>
<evidence type="ECO:0000256" key="6">
    <source>
        <dbReference type="SAM" id="MobiDB-lite"/>
    </source>
</evidence>
<dbReference type="Proteomes" id="UP001166784">
    <property type="component" value="Unassembled WGS sequence"/>
</dbReference>
<feature type="transmembrane region" description="Helical" evidence="7">
    <location>
        <begin position="358"/>
        <end position="378"/>
    </location>
</feature>
<feature type="transmembrane region" description="Helical" evidence="7">
    <location>
        <begin position="127"/>
        <end position="144"/>
    </location>
</feature>
<dbReference type="Pfam" id="PF07690">
    <property type="entry name" value="MFS_1"/>
    <property type="match status" value="1"/>
</dbReference>
<dbReference type="Gene3D" id="1.20.1250.20">
    <property type="entry name" value="MFS general substrate transporter like domains"/>
    <property type="match status" value="1"/>
</dbReference>
<protein>
    <submittedName>
        <fullName evidence="9">MFS transporter</fullName>
    </submittedName>
</protein>
<dbReference type="PROSITE" id="PS50850">
    <property type="entry name" value="MFS"/>
    <property type="match status" value="1"/>
</dbReference>
<keyword evidence="3 7" id="KW-0812">Transmembrane</keyword>
<feature type="transmembrane region" description="Helical" evidence="7">
    <location>
        <begin position="150"/>
        <end position="174"/>
    </location>
</feature>
<feature type="compositionally biased region" description="Low complexity" evidence="6">
    <location>
        <begin position="20"/>
        <end position="42"/>
    </location>
</feature>
<evidence type="ECO:0000256" key="5">
    <source>
        <dbReference type="ARBA" id="ARBA00023136"/>
    </source>
</evidence>
<evidence type="ECO:0000256" key="4">
    <source>
        <dbReference type="ARBA" id="ARBA00022989"/>
    </source>
</evidence>
<evidence type="ECO:0000256" key="7">
    <source>
        <dbReference type="SAM" id="Phobius"/>
    </source>
</evidence>
<dbReference type="InterPro" id="IPR020846">
    <property type="entry name" value="MFS_dom"/>
</dbReference>
<name>A0ABS9SZB3_9ACTN</name>
<gene>
    <name evidence="9" type="ORF">MMA15_14735</name>
</gene>
<evidence type="ECO:0000313" key="9">
    <source>
        <dbReference type="EMBL" id="MCH6161604.1"/>
    </source>
</evidence>
<feature type="compositionally biased region" description="Pro residues" evidence="6">
    <location>
        <begin position="1"/>
        <end position="19"/>
    </location>
</feature>
<dbReference type="RefSeq" id="WP_241060146.1">
    <property type="nucleotide sequence ID" value="NZ_JAKWJU010000002.1"/>
</dbReference>